<evidence type="ECO:0000313" key="2">
    <source>
        <dbReference type="Proteomes" id="UP001396334"/>
    </source>
</evidence>
<organism evidence="1 2">
    <name type="scientific">Hibiscus sabdariffa</name>
    <name type="common">roselle</name>
    <dbReference type="NCBI Taxonomy" id="183260"/>
    <lineage>
        <taxon>Eukaryota</taxon>
        <taxon>Viridiplantae</taxon>
        <taxon>Streptophyta</taxon>
        <taxon>Embryophyta</taxon>
        <taxon>Tracheophyta</taxon>
        <taxon>Spermatophyta</taxon>
        <taxon>Magnoliopsida</taxon>
        <taxon>eudicotyledons</taxon>
        <taxon>Gunneridae</taxon>
        <taxon>Pentapetalae</taxon>
        <taxon>rosids</taxon>
        <taxon>malvids</taxon>
        <taxon>Malvales</taxon>
        <taxon>Malvaceae</taxon>
        <taxon>Malvoideae</taxon>
        <taxon>Hibiscus</taxon>
    </lineage>
</organism>
<comment type="caution">
    <text evidence="1">The sequence shown here is derived from an EMBL/GenBank/DDBJ whole genome shotgun (WGS) entry which is preliminary data.</text>
</comment>
<keyword evidence="2" id="KW-1185">Reference proteome</keyword>
<proteinExistence type="predicted"/>
<protein>
    <submittedName>
        <fullName evidence="1">Uncharacterized protein</fullName>
    </submittedName>
</protein>
<reference evidence="1 2" key="1">
    <citation type="journal article" date="2024" name="G3 (Bethesda)">
        <title>Genome assembly of Hibiscus sabdariffa L. provides insights into metabolisms of medicinal natural products.</title>
        <authorList>
            <person name="Kim T."/>
        </authorList>
    </citation>
    <scope>NUCLEOTIDE SEQUENCE [LARGE SCALE GENOMIC DNA]</scope>
    <source>
        <strain evidence="1">TK-2024</strain>
        <tissue evidence="1">Old leaves</tissue>
    </source>
</reference>
<accession>A0ABR2Q7I3</accession>
<dbReference type="Proteomes" id="UP001396334">
    <property type="component" value="Unassembled WGS sequence"/>
</dbReference>
<name>A0ABR2Q7I3_9ROSI</name>
<dbReference type="EMBL" id="JBBPBN010000044">
    <property type="protein sequence ID" value="KAK8996499.1"/>
    <property type="molecule type" value="Genomic_DNA"/>
</dbReference>
<evidence type="ECO:0000313" key="1">
    <source>
        <dbReference type="EMBL" id="KAK8996499.1"/>
    </source>
</evidence>
<gene>
    <name evidence="1" type="ORF">V6N11_081771</name>
</gene>
<sequence>MYVLVKEKLPLGETTGSGYWDERVGMADRGMLSDRFDALWCEPALGQPVANQMLRLPMVPDLGHAGSSGPLAELELEWDSQQDRIFEPSHSNFDFNLDNGNLLPTTLTYTEDDLVPVPYKEDDLVPVPISTVQTVSEQAVEVASILAAR</sequence>